<dbReference type="FunFam" id="3.30.300.10:FF:000002">
    <property type="entry name" value="GMP synthase [glutamine-hydrolyzing]"/>
    <property type="match status" value="1"/>
</dbReference>
<evidence type="ECO:0000256" key="3">
    <source>
        <dbReference type="ARBA" id="ARBA00012746"/>
    </source>
</evidence>
<keyword evidence="7 11" id="KW-0332">GMP biosynthesis</keyword>
<dbReference type="Gene3D" id="3.30.300.10">
    <property type="match status" value="1"/>
</dbReference>
<dbReference type="SUPFAM" id="SSF54810">
    <property type="entry name" value="GMP synthetase C-terminal dimerisation domain"/>
    <property type="match status" value="1"/>
</dbReference>
<comment type="pathway">
    <text evidence="2">Purine metabolism; GMP biosynthesis; GMP from XMP (L-Gln route): step 1/1.</text>
</comment>
<dbReference type="PANTHER" id="PTHR11922:SF2">
    <property type="entry name" value="GMP SYNTHASE [GLUTAMINE-HYDROLYZING]"/>
    <property type="match status" value="1"/>
</dbReference>
<dbReference type="PANTHER" id="PTHR11922">
    <property type="entry name" value="GMP SYNTHASE-RELATED"/>
    <property type="match status" value="1"/>
</dbReference>
<dbReference type="GO" id="GO:0005524">
    <property type="term" value="F:ATP binding"/>
    <property type="evidence" value="ECO:0007669"/>
    <property type="project" value="UniProtKB-UniRule"/>
</dbReference>
<keyword evidence="6 11" id="KW-0547">Nucleotide-binding</keyword>
<evidence type="ECO:0000259" key="12">
    <source>
        <dbReference type="PROSITE" id="PS51553"/>
    </source>
</evidence>
<evidence type="ECO:0000256" key="11">
    <source>
        <dbReference type="PROSITE-ProRule" id="PRU00886"/>
    </source>
</evidence>
<dbReference type="FunFam" id="3.40.50.620:FF:000001">
    <property type="entry name" value="GMP synthase [glutamine-hydrolyzing]"/>
    <property type="match status" value="1"/>
</dbReference>
<dbReference type="Proteomes" id="UP000680020">
    <property type="component" value="Unassembled WGS sequence"/>
</dbReference>
<dbReference type="CDD" id="cd01997">
    <property type="entry name" value="GMP_synthase_C"/>
    <property type="match status" value="1"/>
</dbReference>
<evidence type="ECO:0000256" key="6">
    <source>
        <dbReference type="ARBA" id="ARBA00022741"/>
    </source>
</evidence>
<evidence type="ECO:0000256" key="4">
    <source>
        <dbReference type="ARBA" id="ARBA00021562"/>
    </source>
</evidence>
<feature type="domain" description="GMPS ATP-PPase" evidence="12">
    <location>
        <begin position="96"/>
        <end position="287"/>
    </location>
</feature>
<dbReference type="InterPro" id="IPR022310">
    <property type="entry name" value="NAD/GMP_synthase"/>
</dbReference>
<protein>
    <recommendedName>
        <fullName evidence="4">GMP synthase [glutamine-hydrolyzing]</fullName>
        <ecNumber evidence="3">6.3.5.2</ecNumber>
    </recommendedName>
</protein>
<evidence type="ECO:0000256" key="8">
    <source>
        <dbReference type="ARBA" id="ARBA00022755"/>
    </source>
</evidence>
<dbReference type="InterPro" id="IPR001674">
    <property type="entry name" value="GMP_synth_C"/>
</dbReference>
<dbReference type="NCBIfam" id="NF000848">
    <property type="entry name" value="PRK00074.1"/>
    <property type="match status" value="1"/>
</dbReference>
<comment type="caution">
    <text evidence="13">The sequence shown here is derived from an EMBL/GenBank/DDBJ whole genome shotgun (WGS) entry which is preliminary data.</text>
</comment>
<dbReference type="Pfam" id="PF00958">
    <property type="entry name" value="GMP_synt_C"/>
    <property type="match status" value="1"/>
</dbReference>
<evidence type="ECO:0000256" key="5">
    <source>
        <dbReference type="ARBA" id="ARBA00022598"/>
    </source>
</evidence>
<feature type="binding site" evidence="11">
    <location>
        <begin position="123"/>
        <end position="129"/>
    </location>
    <ligand>
        <name>ATP</name>
        <dbReference type="ChEBI" id="CHEBI:30616"/>
    </ligand>
</feature>
<reference evidence="13" key="1">
    <citation type="submission" date="2021-03" db="EMBL/GenBank/DDBJ databases">
        <title>Identification and antibiotic profiling of Wohlfahrtiimonas chitiniclastica, an underestimated human pathogen.</title>
        <authorList>
            <person name="Kopf A."/>
            <person name="Bunk B."/>
            <person name="Coldewey S."/>
            <person name="Gunzer F."/>
            <person name="Riedel T."/>
            <person name="Schroettner P."/>
        </authorList>
    </citation>
    <scope>NUCLEOTIDE SEQUENCE</scope>
    <source>
        <strain evidence="13">DSM 100917</strain>
    </source>
</reference>
<evidence type="ECO:0000313" key="13">
    <source>
        <dbReference type="EMBL" id="MBS7824283.1"/>
    </source>
</evidence>
<dbReference type="NCBIfam" id="TIGR00884">
    <property type="entry name" value="guaA_Cterm"/>
    <property type="match status" value="1"/>
</dbReference>
<evidence type="ECO:0000256" key="7">
    <source>
        <dbReference type="ARBA" id="ARBA00022749"/>
    </source>
</evidence>
<dbReference type="EMBL" id="JAGIBU010000002">
    <property type="protein sequence ID" value="MBS7824283.1"/>
    <property type="molecule type" value="Genomic_DNA"/>
</dbReference>
<dbReference type="Pfam" id="PF02540">
    <property type="entry name" value="NAD_synthase"/>
    <property type="match status" value="1"/>
</dbReference>
<keyword evidence="9 11" id="KW-0067">ATP-binding</keyword>
<dbReference type="InterPro" id="IPR014729">
    <property type="entry name" value="Rossmann-like_a/b/a_fold"/>
</dbReference>
<proteinExistence type="predicted"/>
<dbReference type="RefSeq" id="WP_213402384.1">
    <property type="nucleotide sequence ID" value="NZ_JAGIBT010000002.1"/>
</dbReference>
<organism evidence="13 14">
    <name type="scientific">Wohlfahrtiimonas chitiniclastica</name>
    <dbReference type="NCBI Taxonomy" id="400946"/>
    <lineage>
        <taxon>Bacteria</taxon>
        <taxon>Pseudomonadati</taxon>
        <taxon>Pseudomonadota</taxon>
        <taxon>Gammaproteobacteria</taxon>
        <taxon>Cardiobacteriales</taxon>
        <taxon>Ignatzschineriaceae</taxon>
        <taxon>Wohlfahrtiimonas</taxon>
    </lineage>
</organism>
<dbReference type="Gene3D" id="3.40.50.620">
    <property type="entry name" value="HUPs"/>
    <property type="match status" value="1"/>
</dbReference>
<keyword evidence="5 13" id="KW-0436">Ligase</keyword>
<gene>
    <name evidence="13" type="primary">guaA</name>
    <name evidence="13" type="ORF">J7561_03585</name>
</gene>
<accession>A0AB35C1J3</accession>
<dbReference type="InterPro" id="IPR025777">
    <property type="entry name" value="GMPS_ATP_PPase_dom"/>
</dbReference>
<evidence type="ECO:0000256" key="10">
    <source>
        <dbReference type="ARBA" id="ARBA00022962"/>
    </source>
</evidence>
<evidence type="ECO:0000256" key="1">
    <source>
        <dbReference type="ARBA" id="ARBA00002332"/>
    </source>
</evidence>
<comment type="function">
    <text evidence="1">Catalyzes the synthesis of GMP from XMP.</text>
</comment>
<dbReference type="SUPFAM" id="SSF52402">
    <property type="entry name" value="Adenine nucleotide alpha hydrolases-like"/>
    <property type="match status" value="1"/>
</dbReference>
<dbReference type="GO" id="GO:0005829">
    <property type="term" value="C:cytosol"/>
    <property type="evidence" value="ECO:0007669"/>
    <property type="project" value="TreeGrafter"/>
</dbReference>
<keyword evidence="8 11" id="KW-0658">Purine biosynthesis</keyword>
<dbReference type="GO" id="GO:0003921">
    <property type="term" value="F:GMP synthase activity"/>
    <property type="evidence" value="ECO:0007669"/>
    <property type="project" value="InterPro"/>
</dbReference>
<keyword evidence="10" id="KW-0315">Glutamine amidotransferase</keyword>
<evidence type="ECO:0000256" key="2">
    <source>
        <dbReference type="ARBA" id="ARBA00005153"/>
    </source>
</evidence>
<dbReference type="EC" id="6.3.5.2" evidence="3"/>
<evidence type="ECO:0000256" key="9">
    <source>
        <dbReference type="ARBA" id="ARBA00022840"/>
    </source>
</evidence>
<sequence>MSNQIDAVLVVYQNRQHAQTIAQMVRSLNFYCELMPAIKADQAAIDQAPAIINLSDASHLPNEKTFAVAEDDLNSIHLKTEIADFLKATCALMPNWTVEAFAELETARLKEIVGTDEVILALSGGVDSSVVAALLHKAIGKQLTCIFVDTGLMRLNEGDQVMQVFHENMGVNVIRVNAEDRYLAALAGENDPERKRKIIGELFIKIFEEEAQKLSHAKWLAQGTIYPDILESGDHHGASNVIKSHHNVGGLPEDMKFELIEPLKYLFKNEVRELGVSLGLPAEMLYRHPFPGPGLGVRILGEIKKEYADILRVADDIFVQGLRAHGLYDKTSQAFAVFLPVKSVGIKDHKRTYEYTIALRAIETIDFMTARAARLPYEFIEEISTKIILEIPKVTRVVYDVSNKPPATIEWE</sequence>
<dbReference type="AlphaFoldDB" id="A0AB35C1J3"/>
<name>A0AB35C1J3_9GAMM</name>
<evidence type="ECO:0000313" key="14">
    <source>
        <dbReference type="Proteomes" id="UP000680020"/>
    </source>
</evidence>
<dbReference type="PROSITE" id="PS51553">
    <property type="entry name" value="GMPS_ATP_PPASE"/>
    <property type="match status" value="1"/>
</dbReference>